<evidence type="ECO:0000256" key="4">
    <source>
        <dbReference type="ARBA" id="ARBA00022490"/>
    </source>
</evidence>
<dbReference type="AlphaFoldDB" id="A0A383VX32"/>
<keyword evidence="11" id="KW-1185">Reference proteome</keyword>
<dbReference type="PANTHER" id="PTHR10130">
    <property type="entry name" value="PEROXISOMAL TARGETING SIGNAL 1 RECEPTOR PEX5"/>
    <property type="match status" value="1"/>
</dbReference>
<evidence type="ECO:0000256" key="1">
    <source>
        <dbReference type="ARBA" id="ARBA00004275"/>
    </source>
</evidence>
<comment type="similarity">
    <text evidence="3">Belongs to the peroxisomal targeting signal receptor family.</text>
</comment>
<reference evidence="10 11" key="1">
    <citation type="submission" date="2016-10" db="EMBL/GenBank/DDBJ databases">
        <authorList>
            <person name="Cai Z."/>
        </authorList>
    </citation>
    <scope>NUCLEOTIDE SEQUENCE [LARGE SCALE GENOMIC DNA]</scope>
</reference>
<dbReference type="InterPro" id="IPR019734">
    <property type="entry name" value="TPR_rpt"/>
</dbReference>
<dbReference type="PANTHER" id="PTHR10130:SF0">
    <property type="entry name" value="GH08708P"/>
    <property type="match status" value="1"/>
</dbReference>
<dbReference type="PROSITE" id="PS50293">
    <property type="entry name" value="TPR_REGION"/>
    <property type="match status" value="1"/>
</dbReference>
<keyword evidence="5" id="KW-0677">Repeat</keyword>
<name>A0A383VX32_TETOB</name>
<dbReference type="Gene3D" id="1.25.40.10">
    <property type="entry name" value="Tetratricopeptide repeat domain"/>
    <property type="match status" value="1"/>
</dbReference>
<dbReference type="Proteomes" id="UP000256970">
    <property type="component" value="Unassembled WGS sequence"/>
</dbReference>
<dbReference type="InterPro" id="IPR011990">
    <property type="entry name" value="TPR-like_helical_dom_sf"/>
</dbReference>
<dbReference type="PROSITE" id="PS50005">
    <property type="entry name" value="TPR"/>
    <property type="match status" value="4"/>
</dbReference>
<evidence type="ECO:0000256" key="5">
    <source>
        <dbReference type="ARBA" id="ARBA00022737"/>
    </source>
</evidence>
<keyword evidence="7" id="KW-0576">Peroxisome</keyword>
<dbReference type="SMART" id="SM00028">
    <property type="entry name" value="TPR"/>
    <property type="match status" value="4"/>
</dbReference>
<protein>
    <submittedName>
        <fullName evidence="10">Uncharacterized protein</fullName>
    </submittedName>
</protein>
<dbReference type="SUPFAM" id="SSF48452">
    <property type="entry name" value="TPR-like"/>
    <property type="match status" value="1"/>
</dbReference>
<comment type="subcellular location">
    <subcellularLocation>
        <location evidence="2">Cytoplasm</location>
    </subcellularLocation>
    <subcellularLocation>
        <location evidence="1">Peroxisome</location>
    </subcellularLocation>
</comment>
<evidence type="ECO:0000256" key="2">
    <source>
        <dbReference type="ARBA" id="ARBA00004496"/>
    </source>
</evidence>
<dbReference type="GO" id="GO:0016560">
    <property type="term" value="P:protein import into peroxisome matrix, docking"/>
    <property type="evidence" value="ECO:0007669"/>
    <property type="project" value="TreeGrafter"/>
</dbReference>
<dbReference type="EMBL" id="FNXT01000895">
    <property type="protein sequence ID" value="SZX68976.1"/>
    <property type="molecule type" value="Genomic_DNA"/>
</dbReference>
<evidence type="ECO:0000256" key="3">
    <source>
        <dbReference type="ARBA" id="ARBA00005348"/>
    </source>
</evidence>
<feature type="region of interest" description="Disordered" evidence="9">
    <location>
        <begin position="263"/>
        <end position="293"/>
    </location>
</feature>
<dbReference type="Pfam" id="PF13432">
    <property type="entry name" value="TPR_16"/>
    <property type="match status" value="2"/>
</dbReference>
<dbReference type="GO" id="GO:0005052">
    <property type="term" value="F:peroxisome matrix targeting signal-1 binding"/>
    <property type="evidence" value="ECO:0007669"/>
    <property type="project" value="TreeGrafter"/>
</dbReference>
<evidence type="ECO:0000256" key="6">
    <source>
        <dbReference type="ARBA" id="ARBA00022803"/>
    </source>
</evidence>
<feature type="repeat" description="TPR" evidence="8">
    <location>
        <begin position="730"/>
        <end position="763"/>
    </location>
</feature>
<evidence type="ECO:0000313" key="10">
    <source>
        <dbReference type="EMBL" id="SZX68976.1"/>
    </source>
</evidence>
<evidence type="ECO:0000256" key="8">
    <source>
        <dbReference type="PROSITE-ProRule" id="PRU00339"/>
    </source>
</evidence>
<dbReference type="STRING" id="3088.A0A383VX32"/>
<feature type="repeat" description="TPR" evidence="8">
    <location>
        <begin position="560"/>
        <end position="593"/>
    </location>
</feature>
<dbReference type="GO" id="GO:0005778">
    <property type="term" value="C:peroxisomal membrane"/>
    <property type="evidence" value="ECO:0007669"/>
    <property type="project" value="TreeGrafter"/>
</dbReference>
<keyword evidence="6 8" id="KW-0802">TPR repeat</keyword>
<keyword evidence="4" id="KW-0963">Cytoplasm</keyword>
<accession>A0A383VX32</accession>
<dbReference type="InterPro" id="IPR024111">
    <property type="entry name" value="PEX5/PEX5L"/>
</dbReference>
<feature type="repeat" description="TPR" evidence="8">
    <location>
        <begin position="696"/>
        <end position="729"/>
    </location>
</feature>
<organism evidence="10 11">
    <name type="scientific">Tetradesmus obliquus</name>
    <name type="common">Green alga</name>
    <name type="synonym">Acutodesmus obliquus</name>
    <dbReference type="NCBI Taxonomy" id="3088"/>
    <lineage>
        <taxon>Eukaryota</taxon>
        <taxon>Viridiplantae</taxon>
        <taxon>Chlorophyta</taxon>
        <taxon>core chlorophytes</taxon>
        <taxon>Chlorophyceae</taxon>
        <taxon>CS clade</taxon>
        <taxon>Sphaeropleales</taxon>
        <taxon>Scenedesmaceae</taxon>
        <taxon>Tetradesmus</taxon>
    </lineage>
</organism>
<dbReference type="Pfam" id="PF13414">
    <property type="entry name" value="TPR_11"/>
    <property type="match status" value="1"/>
</dbReference>
<feature type="repeat" description="TPR" evidence="8">
    <location>
        <begin position="662"/>
        <end position="695"/>
    </location>
</feature>
<dbReference type="GO" id="GO:0005829">
    <property type="term" value="C:cytosol"/>
    <property type="evidence" value="ECO:0007669"/>
    <property type="project" value="TreeGrafter"/>
</dbReference>
<evidence type="ECO:0000313" key="11">
    <source>
        <dbReference type="Proteomes" id="UP000256970"/>
    </source>
</evidence>
<gene>
    <name evidence="10" type="ORF">BQ4739_LOCUS9286</name>
</gene>
<evidence type="ECO:0000256" key="7">
    <source>
        <dbReference type="ARBA" id="ARBA00023140"/>
    </source>
</evidence>
<evidence type="ECO:0000256" key="9">
    <source>
        <dbReference type="SAM" id="MobiDB-lite"/>
    </source>
</evidence>
<sequence length="800" mass="83791">MALRTLVTGSDMCTGSDGAGPSNAVGALVNQLLGGASKTQEQLRDLPVQQGPHMAPPVPLTPEAAAAAAAGHGMAMPGMAPPSASLSHLDAFFPGAAGPSSSAAAAAARHTADMVAEFERHQQSLPQMPPGHMLPGALMPGPPPPPMLAATLKAFLAGGAQPGMQALPRGAQLSLPDAVRLRDRATILARQMYGADAGAAVADQQVAALLASLAIDPASLPAELPHQAAPAEWAALWEGQAARGRPPEPLVGAEMAAAAAAAAARSAAAGPPGWDQLWQQQQQQQQRRPVSTGWADDFAVQQHQQQAAWAEEFNKAEAAAGPQGWAAEFSEAQEAAAVQSTPEAAAAAAADARATSARLVDALTADGDPKMRNSKFLQFLSKMSKGELEFEDNKVVERAAGDAWASEFGAGSSSAAAAASNWSSEFMQQQGQQQQPAAPRDWAAEFADGFANINIGEGATEEQLEAAWAEMGGAGSAAWANEFVNDAEGAAYADWEDLYAKNAAAAPGQHVRGEYQFAANNPFLGDPAALEKGRDLFKRGLLSEAALALEAEVQANPQNATAWRLLGTVHAENDDDRQAIAALDKALQASPDSLEVLLALGVSHTNELDAGEALSYLHRWLSGHPTYRDAAAAAGPPPDSSQALSHTVHLFEQVVASHPQDTELQLALGVLHHLNRRYDGAIAAFQRALELRPGDYSLWNKLGATLANYSHSSEAVAAYRKALDLKPNYMRAWTNMGISYANLGDYMASAAYYVRALSMNPEAQHVWGYLRTSLACAGQVELLEAVEAKNLQALQTALPL</sequence>
<proteinExistence type="inferred from homology"/>